<dbReference type="Proteomes" id="UP000518752">
    <property type="component" value="Unassembled WGS sequence"/>
</dbReference>
<keyword evidence="9" id="KW-0732">Signal</keyword>
<keyword evidence="2 7" id="KW-0378">Hydrolase</keyword>
<dbReference type="AlphaFoldDB" id="A0A8H5I115"/>
<dbReference type="GO" id="GO:0008843">
    <property type="term" value="F:endochitinase activity"/>
    <property type="evidence" value="ECO:0007669"/>
    <property type="project" value="UniProtKB-EC"/>
</dbReference>
<dbReference type="SMART" id="SM00636">
    <property type="entry name" value="Glyco_18"/>
    <property type="match status" value="1"/>
</dbReference>
<dbReference type="EMBL" id="JAACJN010000003">
    <property type="protein sequence ID" value="KAF5393094.1"/>
    <property type="molecule type" value="Genomic_DNA"/>
</dbReference>
<evidence type="ECO:0000256" key="9">
    <source>
        <dbReference type="SAM" id="SignalP"/>
    </source>
</evidence>
<reference evidence="11 12" key="1">
    <citation type="journal article" date="2020" name="ISME J.">
        <title>Uncovering the hidden diversity of litter-decomposition mechanisms in mushroom-forming fungi.</title>
        <authorList>
            <person name="Floudas D."/>
            <person name="Bentzer J."/>
            <person name="Ahren D."/>
            <person name="Johansson T."/>
            <person name="Persson P."/>
            <person name="Tunlid A."/>
        </authorList>
    </citation>
    <scope>NUCLEOTIDE SEQUENCE [LARGE SCALE GENOMIC DNA]</scope>
    <source>
        <strain evidence="11 12">CBS 406.79</strain>
    </source>
</reference>
<feature type="signal peptide" evidence="9">
    <location>
        <begin position="1"/>
        <end position="24"/>
    </location>
</feature>
<dbReference type="OrthoDB" id="73875at2759"/>
<evidence type="ECO:0000256" key="8">
    <source>
        <dbReference type="RuleBase" id="RU004453"/>
    </source>
</evidence>
<evidence type="ECO:0000313" key="12">
    <source>
        <dbReference type="Proteomes" id="UP000518752"/>
    </source>
</evidence>
<comment type="caution">
    <text evidence="11">The sequence shown here is derived from an EMBL/GenBank/DDBJ whole genome shotgun (WGS) entry which is preliminary data.</text>
</comment>
<name>A0A8H5I115_9AGAR</name>
<proteinExistence type="inferred from homology"/>
<dbReference type="InterPro" id="IPR050314">
    <property type="entry name" value="Glycosyl_Hydrlase_18"/>
</dbReference>
<keyword evidence="12" id="KW-1185">Reference proteome</keyword>
<comment type="similarity">
    <text evidence="8">Belongs to the glycosyl hydrolase 18 family.</text>
</comment>
<dbReference type="InterPro" id="IPR017853">
    <property type="entry name" value="GH"/>
</dbReference>
<comment type="catalytic activity">
    <reaction evidence="1">
        <text>Random endo-hydrolysis of N-acetyl-beta-D-glucosaminide (1-&gt;4)-beta-linkages in chitin and chitodextrins.</text>
        <dbReference type="EC" id="3.2.1.14"/>
    </reaction>
</comment>
<evidence type="ECO:0000259" key="10">
    <source>
        <dbReference type="PROSITE" id="PS51910"/>
    </source>
</evidence>
<dbReference type="GO" id="GO:0008061">
    <property type="term" value="F:chitin binding"/>
    <property type="evidence" value="ECO:0007669"/>
    <property type="project" value="InterPro"/>
</dbReference>
<dbReference type="GO" id="GO:0006032">
    <property type="term" value="P:chitin catabolic process"/>
    <property type="evidence" value="ECO:0007669"/>
    <property type="project" value="UniProtKB-KW"/>
</dbReference>
<evidence type="ECO:0000256" key="2">
    <source>
        <dbReference type="ARBA" id="ARBA00022801"/>
    </source>
</evidence>
<dbReference type="GO" id="GO:0005576">
    <property type="term" value="C:extracellular region"/>
    <property type="evidence" value="ECO:0007669"/>
    <property type="project" value="TreeGrafter"/>
</dbReference>
<dbReference type="InterPro" id="IPR011583">
    <property type="entry name" value="Chitinase_II/V-like_cat"/>
</dbReference>
<dbReference type="Pfam" id="PF00704">
    <property type="entry name" value="Glyco_hydro_18"/>
    <property type="match status" value="1"/>
</dbReference>
<accession>A0A8H5I115</accession>
<dbReference type="InterPro" id="IPR001223">
    <property type="entry name" value="Glyco_hydro18_cat"/>
</dbReference>
<evidence type="ECO:0000313" key="11">
    <source>
        <dbReference type="EMBL" id="KAF5393094.1"/>
    </source>
</evidence>
<keyword evidence="4" id="KW-0119">Carbohydrate metabolism</keyword>
<evidence type="ECO:0000256" key="7">
    <source>
        <dbReference type="RuleBase" id="RU000489"/>
    </source>
</evidence>
<gene>
    <name evidence="11" type="ORF">D9757_001240</name>
</gene>
<dbReference type="GO" id="GO:0000272">
    <property type="term" value="P:polysaccharide catabolic process"/>
    <property type="evidence" value="ECO:0007669"/>
    <property type="project" value="UniProtKB-KW"/>
</dbReference>
<organism evidence="11 12">
    <name type="scientific">Collybiopsis confluens</name>
    <dbReference type="NCBI Taxonomy" id="2823264"/>
    <lineage>
        <taxon>Eukaryota</taxon>
        <taxon>Fungi</taxon>
        <taxon>Dikarya</taxon>
        <taxon>Basidiomycota</taxon>
        <taxon>Agaricomycotina</taxon>
        <taxon>Agaricomycetes</taxon>
        <taxon>Agaricomycetidae</taxon>
        <taxon>Agaricales</taxon>
        <taxon>Marasmiineae</taxon>
        <taxon>Omphalotaceae</taxon>
        <taxon>Collybiopsis</taxon>
    </lineage>
</organism>
<sequence length="430" mass="45873">MVSPLSSALNSILSLTILLSSVTARPAPLEPPLISATWIAGWHTSSNDPPPSPVFDLGNISWSKYTDIYYSFAVPTANTSVISLDGSAPDLLPSFVEQARSNGVNAHVALGGWGGSQYFSTAIGSAENRTLFVKALIEFATNYSLDGINFDWEYPNSQGIGCNVVNKSDTANFLSFLQELRADPVGKNLTLSAATAITPFMDADDQASTNVSAFADVFDYIAVMNYDIWGSWSASVGPNAPLNDTCASPDNQQGSAVSAVTAWYTAGIPLNKIVLGVASYGHSFSVNKTSAFESGSTTQLAAYPPFNKTDFPLGDSWDNSAVSPDACGVLETNGGVFDFWSLIKRGYLTAQGNFTDAFSHRYDECSQTPYVYDADNELMIAFDNAESFAAKGSFIREYGLAGFAMWEAGGDSKDILLDAIRATAGFDSDC</sequence>
<dbReference type="Gene3D" id="3.10.50.10">
    <property type="match status" value="1"/>
</dbReference>
<evidence type="ECO:0000256" key="5">
    <source>
        <dbReference type="ARBA" id="ARBA00023295"/>
    </source>
</evidence>
<keyword evidence="6" id="KW-0624">Polysaccharide degradation</keyword>
<dbReference type="InterPro" id="IPR029070">
    <property type="entry name" value="Chitinase_insertion_sf"/>
</dbReference>
<keyword evidence="3" id="KW-0146">Chitin degradation</keyword>
<dbReference type="SUPFAM" id="SSF51445">
    <property type="entry name" value="(Trans)glycosidases"/>
    <property type="match status" value="1"/>
</dbReference>
<dbReference type="PANTHER" id="PTHR11177:SF317">
    <property type="entry name" value="CHITINASE 12-RELATED"/>
    <property type="match status" value="1"/>
</dbReference>
<evidence type="ECO:0000256" key="1">
    <source>
        <dbReference type="ARBA" id="ARBA00000822"/>
    </source>
</evidence>
<feature type="chain" id="PRO_5034107710" description="GH18 domain-containing protein" evidence="9">
    <location>
        <begin position="25"/>
        <end position="430"/>
    </location>
</feature>
<feature type="domain" description="GH18" evidence="10">
    <location>
        <begin position="37"/>
        <end position="427"/>
    </location>
</feature>
<evidence type="ECO:0000256" key="3">
    <source>
        <dbReference type="ARBA" id="ARBA00023024"/>
    </source>
</evidence>
<dbReference type="InterPro" id="IPR001579">
    <property type="entry name" value="Glyco_hydro_18_chit_AS"/>
</dbReference>
<evidence type="ECO:0000256" key="6">
    <source>
        <dbReference type="ARBA" id="ARBA00023326"/>
    </source>
</evidence>
<dbReference type="PROSITE" id="PS51910">
    <property type="entry name" value="GH18_2"/>
    <property type="match status" value="1"/>
</dbReference>
<keyword evidence="5 7" id="KW-0326">Glycosidase</keyword>
<evidence type="ECO:0000256" key="4">
    <source>
        <dbReference type="ARBA" id="ARBA00023277"/>
    </source>
</evidence>
<protein>
    <recommendedName>
        <fullName evidence="10">GH18 domain-containing protein</fullName>
    </recommendedName>
</protein>
<dbReference type="Gene3D" id="3.20.20.80">
    <property type="entry name" value="Glycosidases"/>
    <property type="match status" value="1"/>
</dbReference>
<dbReference type="PROSITE" id="PS01095">
    <property type="entry name" value="GH18_1"/>
    <property type="match status" value="1"/>
</dbReference>
<dbReference type="PANTHER" id="PTHR11177">
    <property type="entry name" value="CHITINASE"/>
    <property type="match status" value="1"/>
</dbReference>